<dbReference type="GO" id="GO:0005634">
    <property type="term" value="C:nucleus"/>
    <property type="evidence" value="ECO:0007669"/>
    <property type="project" value="UniProtKB-SubCell"/>
</dbReference>
<evidence type="ECO:0000256" key="13">
    <source>
        <dbReference type="SAM" id="MobiDB-lite"/>
    </source>
</evidence>
<comment type="caution">
    <text evidence="14">The sequence shown here is derived from an EMBL/GenBank/DDBJ whole genome shotgun (WGS) entry which is preliminary data.</text>
</comment>
<evidence type="ECO:0000256" key="1">
    <source>
        <dbReference type="ARBA" id="ARBA00004123"/>
    </source>
</evidence>
<dbReference type="PROSITE" id="PS51477">
    <property type="entry name" value="PAH"/>
    <property type="match status" value="1"/>
</dbReference>
<feature type="compositionally biased region" description="Acidic residues" evidence="13">
    <location>
        <begin position="464"/>
        <end position="473"/>
    </location>
</feature>
<feature type="compositionally biased region" description="Basic residues" evidence="13">
    <location>
        <begin position="24"/>
        <end position="42"/>
    </location>
</feature>
<keyword evidence="7 12" id="KW-0539">Nucleus</keyword>
<dbReference type="InterPro" id="IPR009057">
    <property type="entry name" value="Homeodomain-like_sf"/>
</dbReference>
<dbReference type="GO" id="GO:0006355">
    <property type="term" value="P:regulation of DNA-templated transcription"/>
    <property type="evidence" value="ECO:0007669"/>
    <property type="project" value="InterPro"/>
</dbReference>
<accession>A0A9D3MZC9</accession>
<evidence type="ECO:0000256" key="8">
    <source>
        <dbReference type="ARBA" id="ARBA00058628"/>
    </source>
</evidence>
<dbReference type="Proteomes" id="UP001044222">
    <property type="component" value="Unassembled WGS sequence"/>
</dbReference>
<dbReference type="InterPro" id="IPR049257">
    <property type="entry name" value="Gon4l/CASP8AP2_myb-like"/>
</dbReference>
<dbReference type="SUPFAM" id="SSF46689">
    <property type="entry name" value="Homeodomain-like"/>
    <property type="match status" value="1"/>
</dbReference>
<evidence type="ECO:0000256" key="12">
    <source>
        <dbReference type="PROSITE-ProRule" id="PRU00810"/>
    </source>
</evidence>
<evidence type="ECO:0000256" key="10">
    <source>
        <dbReference type="ARBA" id="ARBA00072086"/>
    </source>
</evidence>
<dbReference type="Gene3D" id="1.10.10.60">
    <property type="entry name" value="Homeodomain-like"/>
    <property type="match status" value="1"/>
</dbReference>
<keyword evidence="2" id="KW-0678">Repressor</keyword>
<dbReference type="CDD" id="cd12202">
    <property type="entry name" value="CASP8AP2"/>
    <property type="match status" value="1"/>
</dbReference>
<dbReference type="EMBL" id="JAFIRN010000001">
    <property type="protein sequence ID" value="KAG5856477.1"/>
    <property type="molecule type" value="Genomic_DNA"/>
</dbReference>
<reference evidence="14" key="1">
    <citation type="submission" date="2021-01" db="EMBL/GenBank/DDBJ databases">
        <title>A chromosome-scale assembly of European eel, Anguilla anguilla.</title>
        <authorList>
            <person name="Henkel C."/>
            <person name="Jong-Raadsen S.A."/>
            <person name="Dufour S."/>
            <person name="Weltzien F.-A."/>
            <person name="Palstra A.P."/>
            <person name="Pelster B."/>
            <person name="Spaink H.P."/>
            <person name="Van Den Thillart G.E."/>
            <person name="Jansen H."/>
            <person name="Zahm M."/>
            <person name="Klopp C."/>
            <person name="Cedric C."/>
            <person name="Louis A."/>
            <person name="Berthelot C."/>
            <person name="Parey E."/>
            <person name="Roest Crollius H."/>
            <person name="Montfort J."/>
            <person name="Robinson-Rechavi M."/>
            <person name="Bucao C."/>
            <person name="Bouchez O."/>
            <person name="Gislard M."/>
            <person name="Lluch J."/>
            <person name="Milhes M."/>
            <person name="Lampietro C."/>
            <person name="Lopez Roques C."/>
            <person name="Donnadieu C."/>
            <person name="Braasch I."/>
            <person name="Desvignes T."/>
            <person name="Postlethwait J."/>
            <person name="Bobe J."/>
            <person name="Guiguen Y."/>
            <person name="Dirks R."/>
        </authorList>
    </citation>
    <scope>NUCLEOTIDE SEQUENCE</scope>
    <source>
        <strain evidence="14">Tag_6206</strain>
        <tissue evidence="14">Liver</tissue>
    </source>
</reference>
<evidence type="ECO:0000256" key="9">
    <source>
        <dbReference type="ARBA" id="ARBA00064584"/>
    </source>
</evidence>
<dbReference type="AlphaFoldDB" id="A0A9D3MZC9"/>
<keyword evidence="5" id="KW-0805">Transcription regulation</keyword>
<dbReference type="FunFam" id="1.10.10.60:FF:000191">
    <property type="entry name" value="GON-4-like protein isoform X1"/>
    <property type="match status" value="1"/>
</dbReference>
<dbReference type="Pfam" id="PF02671">
    <property type="entry name" value="PAH"/>
    <property type="match status" value="2"/>
</dbReference>
<evidence type="ECO:0000313" key="14">
    <source>
        <dbReference type="EMBL" id="KAG5856477.1"/>
    </source>
</evidence>
<keyword evidence="3" id="KW-0597">Phosphoprotein</keyword>
<evidence type="ECO:0000256" key="6">
    <source>
        <dbReference type="ARBA" id="ARBA00023163"/>
    </source>
</evidence>
<evidence type="ECO:0000256" key="7">
    <source>
        <dbReference type="ARBA" id="ARBA00023242"/>
    </source>
</evidence>
<proteinExistence type="predicted"/>
<evidence type="ECO:0000256" key="3">
    <source>
        <dbReference type="ARBA" id="ARBA00022553"/>
    </source>
</evidence>
<dbReference type="InterPro" id="IPR036600">
    <property type="entry name" value="PAH_sf"/>
</dbReference>
<keyword evidence="6" id="KW-0804">Transcription</keyword>
<organism evidence="14 15">
    <name type="scientific">Anguilla anguilla</name>
    <name type="common">European freshwater eel</name>
    <name type="synonym">Muraena anguilla</name>
    <dbReference type="NCBI Taxonomy" id="7936"/>
    <lineage>
        <taxon>Eukaryota</taxon>
        <taxon>Metazoa</taxon>
        <taxon>Chordata</taxon>
        <taxon>Craniata</taxon>
        <taxon>Vertebrata</taxon>
        <taxon>Euteleostomi</taxon>
        <taxon>Actinopterygii</taxon>
        <taxon>Neopterygii</taxon>
        <taxon>Teleostei</taxon>
        <taxon>Anguilliformes</taxon>
        <taxon>Anguillidae</taxon>
        <taxon>Anguilla</taxon>
    </lineage>
</organism>
<feature type="compositionally biased region" description="Basic and acidic residues" evidence="13">
    <location>
        <begin position="343"/>
        <end position="354"/>
    </location>
</feature>
<dbReference type="SUPFAM" id="SSF47762">
    <property type="entry name" value="PAH2 domain"/>
    <property type="match status" value="2"/>
</dbReference>
<dbReference type="InterPro" id="IPR052435">
    <property type="entry name" value="YY1-Transcr_Regul"/>
</dbReference>
<name>A0A9D3MZC9_ANGAN</name>
<feature type="compositionally biased region" description="Polar residues" evidence="13">
    <location>
        <begin position="398"/>
        <end position="407"/>
    </location>
</feature>
<feature type="region of interest" description="Disordered" evidence="13">
    <location>
        <begin position="378"/>
        <end position="534"/>
    </location>
</feature>
<dbReference type="Gene3D" id="1.20.1160.11">
    <property type="entry name" value="Paired amphipathic helix"/>
    <property type="match status" value="1"/>
</dbReference>
<protein>
    <recommendedName>
        <fullName evidence="10">GON-4-like protein</fullName>
    </recommendedName>
    <alternativeName>
        <fullName evidence="11">GON-4 homolog</fullName>
    </alternativeName>
</protein>
<dbReference type="GO" id="GO:0003712">
    <property type="term" value="F:transcription coregulator activity"/>
    <property type="evidence" value="ECO:0007669"/>
    <property type="project" value="TreeGrafter"/>
</dbReference>
<keyword evidence="4" id="KW-0677">Repeat</keyword>
<feature type="compositionally biased region" description="Gly residues" evidence="13">
    <location>
        <begin position="285"/>
        <end position="306"/>
    </location>
</feature>
<gene>
    <name evidence="14" type="ORF">ANANG_G00008360</name>
</gene>
<sequence>MSSASEESVLSVPELQETMEKLTWRRTLKKRRRGRRRGRSRSPGRAEPASCPAGRRRRGGATSGQREGGRPRQRAWPASPSLKRSRRQERDSKDASKLPLLYDDHILDNDPLRESKDIAFAQAYLNRVREALQDVPGKVEEFLGLLYEFEQGGEGRSAVELFTQLRPVLKDWPDLLRDFAAFLLPEQALECGLFAEQQAFERSRRFLRQLEISFGENPSHYQKIVRALQGGPSLSDAGIDELKAQMASLLKGHTHLQGEFWVFFDELRPPPSRPGQFEEAAWPEEGGGVTEGGDGSGVGPGGGASGGFEEVTLPDLEEEEEVHKIPPMTARSRRRKELGTLSNDKECDWPDKDCSCPCHDVAPDAKLRRHKRKGCCRCHTNKVSDSSRGMKGRDPSYPGSNSLQQDSQTERRVEEREEEREGEKEVDTEVKDEGGSEANSPHSADRGPQLWDGPEVGPAPNSEEREEEEEEWKEVEREGSPSPKKSRKDGEGAAVCDGPLVPPSGEREASPASAHPRPSPGADPPVCAKNISLTPSGEKVILWTREADRVILTACQQQGANQSTFQAVSAQLGNKTASEVSRRFRDLMRLFHTAARQVSSEDEASNAEQQSATDEELD</sequence>
<dbReference type="PANTHER" id="PTHR16088">
    <property type="entry name" value="YY1 ASSOCIATED PROTEIN-RELATED"/>
    <property type="match status" value="1"/>
</dbReference>
<evidence type="ECO:0000256" key="2">
    <source>
        <dbReference type="ARBA" id="ARBA00022491"/>
    </source>
</evidence>
<dbReference type="FunFam" id="1.20.1160.11:FF:000006">
    <property type="entry name" value="GON-4-like protein isoform X1"/>
    <property type="match status" value="1"/>
</dbReference>
<feature type="region of interest" description="Disordered" evidence="13">
    <location>
        <begin position="1"/>
        <end position="95"/>
    </location>
</feature>
<dbReference type="Pfam" id="PF21227">
    <property type="entry name" value="Myb_DNA-binding_7"/>
    <property type="match status" value="1"/>
</dbReference>
<feature type="region of interest" description="Disordered" evidence="13">
    <location>
        <begin position="595"/>
        <end position="618"/>
    </location>
</feature>
<feature type="region of interest" description="Disordered" evidence="13">
    <location>
        <begin position="271"/>
        <end position="357"/>
    </location>
</feature>
<comment type="function">
    <text evidence="8">Has transcriptional repressor activity, probably as part of a complex with YY1, SIN3A and HDAC1. Required for B cell lymphopoiesis.</text>
</comment>
<evidence type="ECO:0000256" key="5">
    <source>
        <dbReference type="ARBA" id="ARBA00023015"/>
    </source>
</evidence>
<feature type="compositionally biased region" description="Basic and acidic residues" evidence="13">
    <location>
        <begin position="408"/>
        <end position="434"/>
    </location>
</feature>
<evidence type="ECO:0000256" key="4">
    <source>
        <dbReference type="ARBA" id="ARBA00022737"/>
    </source>
</evidence>
<comment type="subcellular location">
    <subcellularLocation>
        <location evidence="1 12">Nucleus</location>
    </subcellularLocation>
</comment>
<evidence type="ECO:0000313" key="15">
    <source>
        <dbReference type="Proteomes" id="UP001044222"/>
    </source>
</evidence>
<evidence type="ECO:0000256" key="11">
    <source>
        <dbReference type="ARBA" id="ARBA00078967"/>
    </source>
</evidence>
<dbReference type="InterPro" id="IPR003822">
    <property type="entry name" value="PAH"/>
</dbReference>
<comment type="subunit">
    <text evidence="9">Found in a complex with YY1, SIN3A and HDAC1.</text>
</comment>
<keyword evidence="15" id="KW-1185">Reference proteome</keyword>
<dbReference type="PANTHER" id="PTHR16088:SF3">
    <property type="entry name" value="GON-4-LIKE PROTEIN"/>
    <property type="match status" value="1"/>
</dbReference>